<name>A0ACC2SLG2_9FUNG</name>
<evidence type="ECO:0000313" key="2">
    <source>
        <dbReference type="Proteomes" id="UP001165960"/>
    </source>
</evidence>
<sequence>MQDKPTLGTSPSLQFEPIASTCTGSVIGPTKFYHLSVVQNSRINCRATNNYYMMLYNRGAGIRDPGSHPGVEFHLDTTSRNAGIHNWRRGPKEEGCKRYGEYPQMAETRALAKIQRSFPKVSQGSSGELKAGAKMGAHYHLQWCYGWSHKGQWPWKQQPMLGSNRFSLDLGKGLYCENTRYTDGCVNGSIQEGVGF</sequence>
<accession>A0ACC2SLG2</accession>
<gene>
    <name evidence="1" type="ORF">DSO57_1002490</name>
</gene>
<keyword evidence="2" id="KW-1185">Reference proteome</keyword>
<comment type="caution">
    <text evidence="1">The sequence shown here is derived from an EMBL/GenBank/DDBJ whole genome shotgun (WGS) entry which is preliminary data.</text>
</comment>
<proteinExistence type="predicted"/>
<dbReference type="Proteomes" id="UP001165960">
    <property type="component" value="Unassembled WGS sequence"/>
</dbReference>
<protein>
    <submittedName>
        <fullName evidence="1">Uncharacterized protein</fullName>
    </submittedName>
</protein>
<evidence type="ECO:0000313" key="1">
    <source>
        <dbReference type="EMBL" id="KAJ9063190.1"/>
    </source>
</evidence>
<reference evidence="1" key="1">
    <citation type="submission" date="2022-04" db="EMBL/GenBank/DDBJ databases">
        <title>Genome of the entomopathogenic fungus Entomophthora muscae.</title>
        <authorList>
            <person name="Elya C."/>
            <person name="Lovett B.R."/>
            <person name="Lee E."/>
            <person name="Macias A.M."/>
            <person name="Hajek A.E."/>
            <person name="De Bivort B.L."/>
            <person name="Kasson M.T."/>
            <person name="De Fine Licht H.H."/>
            <person name="Stajich J.E."/>
        </authorList>
    </citation>
    <scope>NUCLEOTIDE SEQUENCE</scope>
    <source>
        <strain evidence="1">Berkeley</strain>
    </source>
</reference>
<organism evidence="1 2">
    <name type="scientific">Entomophthora muscae</name>
    <dbReference type="NCBI Taxonomy" id="34485"/>
    <lineage>
        <taxon>Eukaryota</taxon>
        <taxon>Fungi</taxon>
        <taxon>Fungi incertae sedis</taxon>
        <taxon>Zoopagomycota</taxon>
        <taxon>Entomophthoromycotina</taxon>
        <taxon>Entomophthoromycetes</taxon>
        <taxon>Entomophthorales</taxon>
        <taxon>Entomophthoraceae</taxon>
        <taxon>Entomophthora</taxon>
    </lineage>
</organism>
<dbReference type="EMBL" id="QTSX02004976">
    <property type="protein sequence ID" value="KAJ9063190.1"/>
    <property type="molecule type" value="Genomic_DNA"/>
</dbReference>